<sequence>MANLLTLPLELLVYISSFVSTSDLAALRLTCKQTEKSLYEWFAEEFFAKKQFMLTQPSLQVLLDISRHVSLSKRLKHLIIATNVYDDIPIRFRDSDAYSRSVNLHPWRHERVLMMYRSYMQGHADQQALLNNGVDREMLTEIFKGLTNLETIDVRDFCAKRERDGTYWASWGATTVEKETGVRLRESYRGTGSQSRFVSRLFSNLLYAMGVAGRTPPRFEVLLRQKPTGLPDSAFHLPIFTFPAVEPVLKDLKVLFLTLNLSDVTAHIHHTYSGGTPVGTMSGRSLRHFLSCTPNLTHLRLNFQRFHVADNKDFMAWLAKSPTPDPKPPRPARISIEEPSPVSLPNLKALELGTLDVHRDSLLAIVQRFAPRLQHLSLWRMTIDAGLPGPYDPKPNIWSQLFKGLASIPELDLKYLKVGLLSQSHHTVRFGPETGNKQRPETTREHSGKGMEKFVESLANDVVVEWPPEIVMGSDGSNSDDDEDMHDEDEEEDEEEDDDENSDDDA</sequence>
<feature type="compositionally biased region" description="Acidic residues" evidence="1">
    <location>
        <begin position="478"/>
        <end position="506"/>
    </location>
</feature>
<evidence type="ECO:0000256" key="2">
    <source>
        <dbReference type="SAM" id="SignalP"/>
    </source>
</evidence>
<dbReference type="PROSITE" id="PS50181">
    <property type="entry name" value="FBOX"/>
    <property type="match status" value="1"/>
</dbReference>
<feature type="chain" id="PRO_5011004183" description="F-box domain-containing protein" evidence="2">
    <location>
        <begin position="22"/>
        <end position="506"/>
    </location>
</feature>
<evidence type="ECO:0000259" key="3">
    <source>
        <dbReference type="PROSITE" id="PS50181"/>
    </source>
</evidence>
<protein>
    <recommendedName>
        <fullName evidence="3">F-box domain-containing protein</fullName>
    </recommendedName>
</protein>
<dbReference type="Pfam" id="PF00646">
    <property type="entry name" value="F-box"/>
    <property type="match status" value="1"/>
</dbReference>
<keyword evidence="2" id="KW-0732">Signal</keyword>
<dbReference type="OMA" id="FGMMNVE"/>
<dbReference type="SUPFAM" id="SSF81383">
    <property type="entry name" value="F-box domain"/>
    <property type="match status" value="1"/>
</dbReference>
<dbReference type="AlphaFoldDB" id="A0A1Y2LZ38"/>
<proteinExistence type="predicted"/>
<feature type="region of interest" description="Disordered" evidence="1">
    <location>
        <begin position="465"/>
        <end position="506"/>
    </location>
</feature>
<evidence type="ECO:0000313" key="4">
    <source>
        <dbReference type="EMBL" id="OSS48799.1"/>
    </source>
</evidence>
<gene>
    <name evidence="4" type="ORF">B5807_06947</name>
</gene>
<accession>A0A1Y2LZ38</accession>
<dbReference type="SUPFAM" id="SSF52047">
    <property type="entry name" value="RNI-like"/>
    <property type="match status" value="1"/>
</dbReference>
<evidence type="ECO:0000256" key="1">
    <source>
        <dbReference type="SAM" id="MobiDB-lite"/>
    </source>
</evidence>
<feature type="signal peptide" evidence="2">
    <location>
        <begin position="1"/>
        <end position="21"/>
    </location>
</feature>
<dbReference type="InParanoid" id="A0A1Y2LZ38"/>
<dbReference type="EMBL" id="KZ107845">
    <property type="protein sequence ID" value="OSS48799.1"/>
    <property type="molecule type" value="Genomic_DNA"/>
</dbReference>
<feature type="region of interest" description="Disordered" evidence="1">
    <location>
        <begin position="428"/>
        <end position="451"/>
    </location>
</feature>
<dbReference type="InterPro" id="IPR036047">
    <property type="entry name" value="F-box-like_dom_sf"/>
</dbReference>
<organism evidence="4 5">
    <name type="scientific">Epicoccum nigrum</name>
    <name type="common">Soil fungus</name>
    <name type="synonym">Epicoccum purpurascens</name>
    <dbReference type="NCBI Taxonomy" id="105696"/>
    <lineage>
        <taxon>Eukaryota</taxon>
        <taxon>Fungi</taxon>
        <taxon>Dikarya</taxon>
        <taxon>Ascomycota</taxon>
        <taxon>Pezizomycotina</taxon>
        <taxon>Dothideomycetes</taxon>
        <taxon>Pleosporomycetidae</taxon>
        <taxon>Pleosporales</taxon>
        <taxon>Pleosporineae</taxon>
        <taxon>Didymellaceae</taxon>
        <taxon>Epicoccum</taxon>
    </lineage>
</organism>
<reference evidence="4 5" key="1">
    <citation type="journal article" date="2017" name="Genome Announc.">
        <title>Genome sequence of the saprophytic ascomycete Epicoccum nigrum ICMP 19927 strain isolated from New Zealand.</title>
        <authorList>
            <person name="Fokin M."/>
            <person name="Fleetwood D."/>
            <person name="Weir B.S."/>
            <person name="Villas-Boas S.G."/>
        </authorList>
    </citation>
    <scope>NUCLEOTIDE SEQUENCE [LARGE SCALE GENOMIC DNA]</scope>
    <source>
        <strain evidence="4 5">ICMP 19927</strain>
    </source>
</reference>
<dbReference type="Proteomes" id="UP000193240">
    <property type="component" value="Unassembled WGS sequence"/>
</dbReference>
<feature type="compositionally biased region" description="Basic and acidic residues" evidence="1">
    <location>
        <begin position="436"/>
        <end position="451"/>
    </location>
</feature>
<dbReference type="STRING" id="105696.A0A1Y2LZ38"/>
<keyword evidence="5" id="KW-1185">Reference proteome</keyword>
<name>A0A1Y2LZ38_EPING</name>
<feature type="domain" description="F-box" evidence="3">
    <location>
        <begin position="1"/>
        <end position="50"/>
    </location>
</feature>
<evidence type="ECO:0000313" key="5">
    <source>
        <dbReference type="Proteomes" id="UP000193240"/>
    </source>
</evidence>
<dbReference type="InterPro" id="IPR001810">
    <property type="entry name" value="F-box_dom"/>
</dbReference>